<evidence type="ECO:0000313" key="2">
    <source>
        <dbReference type="EMBL" id="KDQ64990.1"/>
    </source>
</evidence>
<dbReference type="Pfam" id="PF10454">
    <property type="entry name" value="DUF2458"/>
    <property type="match status" value="1"/>
</dbReference>
<keyword evidence="3" id="KW-1185">Reference proteome</keyword>
<dbReference type="OrthoDB" id="21617at2759"/>
<gene>
    <name evidence="2" type="ORF">JAAARDRAFT_245000</name>
</gene>
<feature type="compositionally biased region" description="Polar residues" evidence="1">
    <location>
        <begin position="110"/>
        <end position="131"/>
    </location>
</feature>
<feature type="region of interest" description="Disordered" evidence="1">
    <location>
        <begin position="100"/>
        <end position="131"/>
    </location>
</feature>
<dbReference type="Proteomes" id="UP000027265">
    <property type="component" value="Unassembled WGS sequence"/>
</dbReference>
<organism evidence="2 3">
    <name type="scientific">Jaapia argillacea MUCL 33604</name>
    <dbReference type="NCBI Taxonomy" id="933084"/>
    <lineage>
        <taxon>Eukaryota</taxon>
        <taxon>Fungi</taxon>
        <taxon>Dikarya</taxon>
        <taxon>Basidiomycota</taxon>
        <taxon>Agaricomycotina</taxon>
        <taxon>Agaricomycetes</taxon>
        <taxon>Agaricomycetidae</taxon>
        <taxon>Jaapiales</taxon>
        <taxon>Jaapiaceae</taxon>
        <taxon>Jaapia</taxon>
    </lineage>
</organism>
<dbReference type="AlphaFoldDB" id="A0A067QFQ6"/>
<sequence length="274" mass="29862">MSFANINDPAGIKALLEQLSQSQAWQTSHAAPSEVAPPPSHTQSQASASVHEPPLASPEVSDAPPTSRPSVASLLSQLQASPSFTSAVTVTRETHREVENNYIARPPSVPQTSLPGVPISSSTDQPLPSSTPKLDVRWLSFQQALPQLAQLSEDPGFVATIGKLKDEQADLERRLWEERRAIQKKHEDKVKVARTKAQIVGGLSRHEADMMAEAFRKELRKFDSERVLTAWDGLVAKQQAALEGLGVPAMYITDAHTDREVSLDPISFAARSRP</sequence>
<dbReference type="InterPro" id="IPR018858">
    <property type="entry name" value="DUF2458"/>
</dbReference>
<dbReference type="InParanoid" id="A0A067QFQ6"/>
<feature type="region of interest" description="Disordered" evidence="1">
    <location>
        <begin position="20"/>
        <end position="72"/>
    </location>
</feature>
<name>A0A067QFQ6_9AGAM</name>
<proteinExistence type="predicted"/>
<protein>
    <submittedName>
        <fullName evidence="2">Uncharacterized protein</fullName>
    </submittedName>
</protein>
<dbReference type="HOGENOM" id="CLU_074421_0_0_1"/>
<reference evidence="3" key="1">
    <citation type="journal article" date="2014" name="Proc. Natl. Acad. Sci. U.S.A.">
        <title>Extensive sampling of basidiomycete genomes demonstrates inadequacy of the white-rot/brown-rot paradigm for wood decay fungi.</title>
        <authorList>
            <person name="Riley R."/>
            <person name="Salamov A.A."/>
            <person name="Brown D.W."/>
            <person name="Nagy L.G."/>
            <person name="Floudas D."/>
            <person name="Held B.W."/>
            <person name="Levasseur A."/>
            <person name="Lombard V."/>
            <person name="Morin E."/>
            <person name="Otillar R."/>
            <person name="Lindquist E.A."/>
            <person name="Sun H."/>
            <person name="LaButti K.M."/>
            <person name="Schmutz J."/>
            <person name="Jabbour D."/>
            <person name="Luo H."/>
            <person name="Baker S.E."/>
            <person name="Pisabarro A.G."/>
            <person name="Walton J.D."/>
            <person name="Blanchette R.A."/>
            <person name="Henrissat B."/>
            <person name="Martin F."/>
            <person name="Cullen D."/>
            <person name="Hibbett D.S."/>
            <person name="Grigoriev I.V."/>
        </authorList>
    </citation>
    <scope>NUCLEOTIDE SEQUENCE [LARGE SCALE GENOMIC DNA]</scope>
    <source>
        <strain evidence="3">MUCL 33604</strain>
    </source>
</reference>
<dbReference type="STRING" id="933084.A0A067QFQ6"/>
<evidence type="ECO:0000256" key="1">
    <source>
        <dbReference type="SAM" id="MobiDB-lite"/>
    </source>
</evidence>
<feature type="compositionally biased region" description="Polar residues" evidence="1">
    <location>
        <begin position="20"/>
        <end position="30"/>
    </location>
</feature>
<accession>A0A067QFQ6</accession>
<dbReference type="EMBL" id="KL197709">
    <property type="protein sequence ID" value="KDQ64990.1"/>
    <property type="molecule type" value="Genomic_DNA"/>
</dbReference>
<evidence type="ECO:0000313" key="3">
    <source>
        <dbReference type="Proteomes" id="UP000027265"/>
    </source>
</evidence>